<keyword evidence="2" id="KW-1133">Transmembrane helix</keyword>
<feature type="transmembrane region" description="Helical" evidence="2">
    <location>
        <begin position="49"/>
        <end position="69"/>
    </location>
</feature>
<proteinExistence type="predicted"/>
<name>A0A6B8KEN8_9HYPH</name>
<accession>A0A6B8KEN8</accession>
<protein>
    <submittedName>
        <fullName evidence="3">Uncharacterized protein</fullName>
    </submittedName>
</protein>
<dbReference type="Proteomes" id="UP000309061">
    <property type="component" value="Chromosome"/>
</dbReference>
<dbReference type="OrthoDB" id="10013405at2"/>
<feature type="region of interest" description="Disordered" evidence="1">
    <location>
        <begin position="1"/>
        <end position="27"/>
    </location>
</feature>
<organism evidence="3 4">
    <name type="scientific">Methylocystis heyeri</name>
    <dbReference type="NCBI Taxonomy" id="391905"/>
    <lineage>
        <taxon>Bacteria</taxon>
        <taxon>Pseudomonadati</taxon>
        <taxon>Pseudomonadota</taxon>
        <taxon>Alphaproteobacteria</taxon>
        <taxon>Hyphomicrobiales</taxon>
        <taxon>Methylocystaceae</taxon>
        <taxon>Methylocystis</taxon>
    </lineage>
</organism>
<dbReference type="KEGG" id="mhey:H2LOC_015220"/>
<evidence type="ECO:0000256" key="1">
    <source>
        <dbReference type="SAM" id="MobiDB-lite"/>
    </source>
</evidence>
<keyword evidence="2" id="KW-0472">Membrane</keyword>
<keyword evidence="4" id="KW-1185">Reference proteome</keyword>
<sequence>MASDNGSPFETPKGQIEILPPEERDRPIGDGFEYSSGFGRVKIVRLGPLSSLAVFAAICLAMALGLVFIGGALLFILPIAGLLAAGAALYGLFGNQFKRLR</sequence>
<reference evidence="3 4" key="1">
    <citation type="submission" date="2019-11" db="EMBL/GenBank/DDBJ databases">
        <title>The genome sequence of Methylocystis heyeri.</title>
        <authorList>
            <person name="Oshkin I.Y."/>
            <person name="Miroshnikov K."/>
            <person name="Dedysh S.N."/>
        </authorList>
    </citation>
    <scope>NUCLEOTIDE SEQUENCE [LARGE SCALE GENOMIC DNA]</scope>
    <source>
        <strain evidence="3 4">H2</strain>
    </source>
</reference>
<dbReference type="EMBL" id="CP046052">
    <property type="protein sequence ID" value="QGM46934.1"/>
    <property type="molecule type" value="Genomic_DNA"/>
</dbReference>
<evidence type="ECO:0000313" key="4">
    <source>
        <dbReference type="Proteomes" id="UP000309061"/>
    </source>
</evidence>
<keyword evidence="2" id="KW-0812">Transmembrane</keyword>
<gene>
    <name evidence="3" type="ORF">H2LOC_015220</name>
</gene>
<dbReference type="RefSeq" id="WP_136497820.1">
    <property type="nucleotide sequence ID" value="NZ_CP046052.1"/>
</dbReference>
<feature type="transmembrane region" description="Helical" evidence="2">
    <location>
        <begin position="75"/>
        <end position="93"/>
    </location>
</feature>
<evidence type="ECO:0000313" key="3">
    <source>
        <dbReference type="EMBL" id="QGM46934.1"/>
    </source>
</evidence>
<dbReference type="AlphaFoldDB" id="A0A6B8KEN8"/>
<evidence type="ECO:0000256" key="2">
    <source>
        <dbReference type="SAM" id="Phobius"/>
    </source>
</evidence>